<name>A0ABQ1PLT8_9GAMM</name>
<comment type="subcellular location">
    <subcellularLocation>
        <location evidence="1">Cell inner membrane</location>
        <topology evidence="1">Single-pass membrane protein</topology>
    </subcellularLocation>
</comment>
<evidence type="ECO:0000313" key="13">
    <source>
        <dbReference type="EMBL" id="GGC99460.1"/>
    </source>
</evidence>
<gene>
    <name evidence="13" type="ORF">GCM10011382_32460</name>
</gene>
<keyword evidence="6 11" id="KW-0812">Transmembrane</keyword>
<protein>
    <recommendedName>
        <fullName evidence="2">Type II secretion system protein H</fullName>
    </recommendedName>
    <alternativeName>
        <fullName evidence="10">General secretion pathway protein H</fullName>
    </alternativeName>
</protein>
<dbReference type="Pfam" id="PF07963">
    <property type="entry name" value="N_methyl"/>
    <property type="match status" value="1"/>
</dbReference>
<dbReference type="InterPro" id="IPR045584">
    <property type="entry name" value="Pilin-like"/>
</dbReference>
<keyword evidence="4" id="KW-0488">Methylation</keyword>
<evidence type="ECO:0000256" key="4">
    <source>
        <dbReference type="ARBA" id="ARBA00022481"/>
    </source>
</evidence>
<evidence type="ECO:0000313" key="14">
    <source>
        <dbReference type="Proteomes" id="UP000597301"/>
    </source>
</evidence>
<evidence type="ECO:0000256" key="11">
    <source>
        <dbReference type="SAM" id="Phobius"/>
    </source>
</evidence>
<keyword evidence="14" id="KW-1185">Reference proteome</keyword>
<dbReference type="NCBIfam" id="TIGR02532">
    <property type="entry name" value="IV_pilin_GFxxxE"/>
    <property type="match status" value="1"/>
</dbReference>
<keyword evidence="3" id="KW-1003">Cell membrane</keyword>
<proteinExistence type="inferred from homology"/>
<evidence type="ECO:0000256" key="7">
    <source>
        <dbReference type="ARBA" id="ARBA00022989"/>
    </source>
</evidence>
<dbReference type="EMBL" id="BMHM01000008">
    <property type="protein sequence ID" value="GGC99460.1"/>
    <property type="molecule type" value="Genomic_DNA"/>
</dbReference>
<keyword evidence="7 11" id="KW-1133">Transmembrane helix</keyword>
<sequence length="176" mass="19677">MEFYYTENSRYTYFRNGFTLIEMLIALLLITTMIAWLTPSVQALGHHSVLNSEVSRLRSAFALARHTAISQRMKVTVCPASPSFTACSHTWGNALLIIKGDTEKGIHPENIVRIFPEQIGAYTTYSRGWQRISYNALGHASGYNGSFDICATREEGKRLVLSQLGRLRVESAPIGC</sequence>
<dbReference type="InterPro" id="IPR022346">
    <property type="entry name" value="T2SS_GspH"/>
</dbReference>
<organism evidence="13 14">
    <name type="scientific">Vreelandella lutescens</name>
    <dbReference type="NCBI Taxonomy" id="1602943"/>
    <lineage>
        <taxon>Bacteria</taxon>
        <taxon>Pseudomonadati</taxon>
        <taxon>Pseudomonadota</taxon>
        <taxon>Gammaproteobacteria</taxon>
        <taxon>Oceanospirillales</taxon>
        <taxon>Halomonadaceae</taxon>
        <taxon>Vreelandella</taxon>
    </lineage>
</organism>
<evidence type="ECO:0000256" key="9">
    <source>
        <dbReference type="ARBA" id="ARBA00025772"/>
    </source>
</evidence>
<dbReference type="Gene3D" id="3.55.40.10">
    <property type="entry name" value="minor pseudopilin epsh domain"/>
    <property type="match status" value="1"/>
</dbReference>
<reference evidence="14" key="1">
    <citation type="journal article" date="2019" name="Int. J. Syst. Evol. Microbiol.">
        <title>The Global Catalogue of Microorganisms (GCM) 10K type strain sequencing project: providing services to taxonomists for standard genome sequencing and annotation.</title>
        <authorList>
            <consortium name="The Broad Institute Genomics Platform"/>
            <consortium name="The Broad Institute Genome Sequencing Center for Infectious Disease"/>
            <person name="Wu L."/>
            <person name="Ma J."/>
        </authorList>
    </citation>
    <scope>NUCLEOTIDE SEQUENCE [LARGE SCALE GENOMIC DNA]</scope>
    <source>
        <strain evidence="14">CGMCC 1.15122</strain>
    </source>
</reference>
<dbReference type="RefSeq" id="WP_188640541.1">
    <property type="nucleotide sequence ID" value="NZ_BMHM01000008.1"/>
</dbReference>
<evidence type="ECO:0000256" key="10">
    <source>
        <dbReference type="ARBA" id="ARBA00030775"/>
    </source>
</evidence>
<evidence type="ECO:0000256" key="6">
    <source>
        <dbReference type="ARBA" id="ARBA00022692"/>
    </source>
</evidence>
<evidence type="ECO:0000256" key="2">
    <source>
        <dbReference type="ARBA" id="ARBA00021549"/>
    </source>
</evidence>
<keyword evidence="5" id="KW-0997">Cell inner membrane</keyword>
<evidence type="ECO:0000256" key="3">
    <source>
        <dbReference type="ARBA" id="ARBA00022475"/>
    </source>
</evidence>
<evidence type="ECO:0000256" key="5">
    <source>
        <dbReference type="ARBA" id="ARBA00022519"/>
    </source>
</evidence>
<comment type="caution">
    <text evidence="13">The sequence shown here is derived from an EMBL/GenBank/DDBJ whole genome shotgun (WGS) entry which is preliminary data.</text>
</comment>
<dbReference type="Proteomes" id="UP000597301">
    <property type="component" value="Unassembled WGS sequence"/>
</dbReference>
<evidence type="ECO:0000259" key="12">
    <source>
        <dbReference type="Pfam" id="PF12019"/>
    </source>
</evidence>
<evidence type="ECO:0000256" key="8">
    <source>
        <dbReference type="ARBA" id="ARBA00023136"/>
    </source>
</evidence>
<feature type="domain" description="General secretion pathway GspH" evidence="12">
    <location>
        <begin position="54"/>
        <end position="165"/>
    </location>
</feature>
<accession>A0ABQ1PLT8</accession>
<evidence type="ECO:0000256" key="1">
    <source>
        <dbReference type="ARBA" id="ARBA00004377"/>
    </source>
</evidence>
<feature type="transmembrane region" description="Helical" evidence="11">
    <location>
        <begin position="20"/>
        <end position="38"/>
    </location>
</feature>
<dbReference type="Pfam" id="PF12019">
    <property type="entry name" value="GspH"/>
    <property type="match status" value="1"/>
</dbReference>
<comment type="similarity">
    <text evidence="9">Belongs to the GSP H family.</text>
</comment>
<keyword evidence="8 11" id="KW-0472">Membrane</keyword>
<dbReference type="SUPFAM" id="SSF54523">
    <property type="entry name" value="Pili subunits"/>
    <property type="match status" value="1"/>
</dbReference>
<dbReference type="InterPro" id="IPR012902">
    <property type="entry name" value="N_methyl_site"/>
</dbReference>